<keyword evidence="2" id="KW-0378">Hydrolase</keyword>
<proteinExistence type="predicted"/>
<comment type="cofactor">
    <cofactor evidence="1">
        <name>Mg(2+)</name>
        <dbReference type="ChEBI" id="CHEBI:18420"/>
    </cofactor>
</comment>
<dbReference type="Proteomes" id="UP000292639">
    <property type="component" value="Unassembled WGS sequence"/>
</dbReference>
<organism evidence="2 3">
    <name type="scientific">Stutzerimonas kirkiae</name>
    <dbReference type="NCBI Taxonomy" id="2211392"/>
    <lineage>
        <taxon>Bacteria</taxon>
        <taxon>Pseudomonadati</taxon>
        <taxon>Pseudomonadota</taxon>
        <taxon>Gammaproteobacteria</taxon>
        <taxon>Pseudomonadales</taxon>
        <taxon>Pseudomonadaceae</taxon>
        <taxon>Stutzerimonas</taxon>
    </lineage>
</organism>
<dbReference type="AlphaFoldDB" id="A0A4Q9R0P2"/>
<sequence>MDGTLTVAVHDFAAIRRGLEIPESDDILQHLAALPMAEAARKRAWLHEHERELARAARPAPGAYALLDTLHRRGDRLGILTRNAHDLALLTLGTLGMLAFFDASDILGRDEARPKPDPDGLLSLAGKWGVAPAELVMVGDYHFDLACARAAGARNVLVNTPDNPWPELTDQHAADCAALRAMLG</sequence>
<gene>
    <name evidence="2" type="ORF">DNJ96_16460</name>
</gene>
<comment type="caution">
    <text evidence="2">The sequence shown here is derived from an EMBL/GenBank/DDBJ whole genome shotgun (WGS) entry which is preliminary data.</text>
</comment>
<name>A0A4Q9R0P2_9GAMM</name>
<dbReference type="SUPFAM" id="SSF56784">
    <property type="entry name" value="HAD-like"/>
    <property type="match status" value="1"/>
</dbReference>
<keyword evidence="3" id="KW-1185">Reference proteome</keyword>
<evidence type="ECO:0000256" key="1">
    <source>
        <dbReference type="ARBA" id="ARBA00001946"/>
    </source>
</evidence>
<dbReference type="GO" id="GO:0016787">
    <property type="term" value="F:hydrolase activity"/>
    <property type="evidence" value="ECO:0007669"/>
    <property type="project" value="UniProtKB-KW"/>
</dbReference>
<dbReference type="InterPro" id="IPR023214">
    <property type="entry name" value="HAD_sf"/>
</dbReference>
<dbReference type="Pfam" id="PF13419">
    <property type="entry name" value="HAD_2"/>
    <property type="match status" value="1"/>
</dbReference>
<dbReference type="Gene3D" id="1.10.260.80">
    <property type="match status" value="1"/>
</dbReference>
<accession>A0A4Q9R0P2</accession>
<dbReference type="InterPro" id="IPR036412">
    <property type="entry name" value="HAD-like_sf"/>
</dbReference>
<evidence type="ECO:0000313" key="3">
    <source>
        <dbReference type="Proteomes" id="UP000292639"/>
    </source>
</evidence>
<evidence type="ECO:0000313" key="2">
    <source>
        <dbReference type="EMBL" id="TBU91000.1"/>
    </source>
</evidence>
<dbReference type="CDD" id="cd01427">
    <property type="entry name" value="HAD_like"/>
    <property type="match status" value="1"/>
</dbReference>
<dbReference type="PANTHER" id="PTHR43885:SF1">
    <property type="entry name" value="SUPERFAMILY HYDROLASE, PUTATIVE (AFU_ORTHOLOGUE AFUA_4G13290)-RELATED"/>
    <property type="match status" value="1"/>
</dbReference>
<dbReference type="PANTHER" id="PTHR43885">
    <property type="entry name" value="HALOACID DEHALOGENASE-LIKE HYDROLASE"/>
    <property type="match status" value="1"/>
</dbReference>
<dbReference type="EMBL" id="QJUP01000028">
    <property type="protein sequence ID" value="TBU91000.1"/>
    <property type="molecule type" value="Genomic_DNA"/>
</dbReference>
<protein>
    <submittedName>
        <fullName evidence="2">HAD family hydrolase</fullName>
    </submittedName>
</protein>
<dbReference type="InterPro" id="IPR041492">
    <property type="entry name" value="HAD_2"/>
</dbReference>
<dbReference type="Gene3D" id="3.40.50.1000">
    <property type="entry name" value="HAD superfamily/HAD-like"/>
    <property type="match status" value="1"/>
</dbReference>
<reference evidence="2 3" key="1">
    <citation type="submission" date="2018-06" db="EMBL/GenBank/DDBJ databases">
        <title>Three novel Pseudomonas species isolated from symptomatic oak.</title>
        <authorList>
            <person name="Bueno-Gonzalez V."/>
            <person name="Brady C."/>
        </authorList>
    </citation>
    <scope>NUCLEOTIDE SEQUENCE [LARGE SCALE GENOMIC DNA]</scope>
    <source>
        <strain evidence="2 3">P17C</strain>
    </source>
</reference>
<dbReference type="OrthoDB" id="5623813at2"/>